<dbReference type="AlphaFoldDB" id="A0A8X6PE77"/>
<proteinExistence type="predicted"/>
<comment type="caution">
    <text evidence="1">The sequence shown here is derived from an EMBL/GenBank/DDBJ whole genome shotgun (WGS) entry which is preliminary data.</text>
</comment>
<protein>
    <submittedName>
        <fullName evidence="1">Uncharacterized protein</fullName>
    </submittedName>
</protein>
<keyword evidence="2" id="KW-1185">Reference proteome</keyword>
<sequence length="95" mass="10669">MLLGLRQAFQTAAVASAVIRHAVIMPAGRAIRSKYVLAKQRYSVRTAVMAYAGRRVCSVKSKRMEPAVKQRDDILEIGKSFSQRYPHHQIEDLGL</sequence>
<name>A0A8X6PE77_NEPPI</name>
<evidence type="ECO:0000313" key="2">
    <source>
        <dbReference type="Proteomes" id="UP000887013"/>
    </source>
</evidence>
<dbReference type="Proteomes" id="UP000887013">
    <property type="component" value="Unassembled WGS sequence"/>
</dbReference>
<reference evidence="1" key="1">
    <citation type="submission" date="2020-08" db="EMBL/GenBank/DDBJ databases">
        <title>Multicomponent nature underlies the extraordinary mechanical properties of spider dragline silk.</title>
        <authorList>
            <person name="Kono N."/>
            <person name="Nakamura H."/>
            <person name="Mori M."/>
            <person name="Yoshida Y."/>
            <person name="Ohtoshi R."/>
            <person name="Malay A.D."/>
            <person name="Moran D.A.P."/>
            <person name="Tomita M."/>
            <person name="Numata K."/>
            <person name="Arakawa K."/>
        </authorList>
    </citation>
    <scope>NUCLEOTIDE SEQUENCE</scope>
</reference>
<evidence type="ECO:0000313" key="1">
    <source>
        <dbReference type="EMBL" id="GFT62749.1"/>
    </source>
</evidence>
<accession>A0A8X6PE77</accession>
<organism evidence="1 2">
    <name type="scientific">Nephila pilipes</name>
    <name type="common">Giant wood spider</name>
    <name type="synonym">Nephila maculata</name>
    <dbReference type="NCBI Taxonomy" id="299642"/>
    <lineage>
        <taxon>Eukaryota</taxon>
        <taxon>Metazoa</taxon>
        <taxon>Ecdysozoa</taxon>
        <taxon>Arthropoda</taxon>
        <taxon>Chelicerata</taxon>
        <taxon>Arachnida</taxon>
        <taxon>Araneae</taxon>
        <taxon>Araneomorphae</taxon>
        <taxon>Entelegynae</taxon>
        <taxon>Araneoidea</taxon>
        <taxon>Nephilidae</taxon>
        <taxon>Nephila</taxon>
    </lineage>
</organism>
<dbReference type="EMBL" id="BMAW01068104">
    <property type="protein sequence ID" value="GFT62749.1"/>
    <property type="molecule type" value="Genomic_DNA"/>
</dbReference>
<gene>
    <name evidence="1" type="ORF">NPIL_627621</name>
</gene>